<dbReference type="GO" id="GO:0006096">
    <property type="term" value="P:glycolytic process"/>
    <property type="evidence" value="ECO:0007669"/>
    <property type="project" value="UniProtKB-UniRule"/>
</dbReference>
<comment type="caution">
    <text evidence="5">Lacks conserved residue(s) required for the propagation of feature annotation.</text>
</comment>
<comment type="pathway">
    <text evidence="5">Carbohydrate biosynthesis; gluconeogenesis.</text>
</comment>
<gene>
    <name evidence="5 6" type="primary">tpiA</name>
    <name evidence="6" type="ORF">ENO39_01570</name>
    <name evidence="7" type="ORF">IOK49_05670</name>
</gene>
<dbReference type="InterPro" id="IPR035990">
    <property type="entry name" value="TIM_sf"/>
</dbReference>
<dbReference type="EC" id="5.3.1.1" evidence="5"/>
<sequence>MLPANKPIFVINYKAYETSYGHQALLIAKASEKAELEFGIKTIIAVPFTEIWRISKEVSIDVIAQHVDPIIPGQGTGFITAEMIAGSGGKGSILNHSEHKLKIFEIEKGIERLKLNNLYSIVCAETPRSSLAVANLGADIVAMEPPDLIGTGVSVSKSKPELVTKTVEKIRNSGFKKIPILVGAGIVDKEDARKAIKLGADGILVSSIIMKSKEPEKKIFELAEGLNSLNK</sequence>
<comment type="pathway">
    <text evidence="5">Carbohydrate degradation; glycolysis; D-glyceraldehyde 3-phosphate from glycerone phosphate: step 1/1.</text>
</comment>
<reference evidence="6" key="1">
    <citation type="journal article" date="2020" name="mSystems">
        <title>Genome- and Community-Level Interaction Insights into Carbon Utilization and Element Cycling Functions of Hydrothermarchaeota in Hydrothermal Sediment.</title>
        <authorList>
            <person name="Zhou Z."/>
            <person name="Liu Y."/>
            <person name="Xu W."/>
            <person name="Pan J."/>
            <person name="Luo Z.H."/>
            <person name="Li M."/>
        </authorList>
    </citation>
    <scope>NUCLEOTIDE SEQUENCE [LARGE SCALE GENOMIC DNA]</scope>
    <source>
        <strain evidence="6">SpSt-1261</strain>
    </source>
</reference>
<dbReference type="RefSeq" id="WP_193803931.1">
    <property type="nucleotide sequence ID" value="NZ_DSFH01000026.1"/>
</dbReference>
<dbReference type="GO" id="GO:0005737">
    <property type="term" value="C:cytoplasm"/>
    <property type="evidence" value="ECO:0007669"/>
    <property type="project" value="UniProtKB-SubCell"/>
</dbReference>
<dbReference type="EMBL" id="DSFH01000026">
    <property type="protein sequence ID" value="HEW63736.1"/>
    <property type="molecule type" value="Genomic_DNA"/>
</dbReference>
<dbReference type="GO" id="GO:0004807">
    <property type="term" value="F:triose-phosphate isomerase activity"/>
    <property type="evidence" value="ECO:0007669"/>
    <property type="project" value="UniProtKB-UniRule"/>
</dbReference>
<accession>A0A7C2ZN79</accession>
<keyword evidence="1 5" id="KW-0312">Gluconeogenesis</keyword>
<evidence type="ECO:0000313" key="6">
    <source>
        <dbReference type="EMBL" id="HEW63736.1"/>
    </source>
</evidence>
<name>A0A7C2ZN79_9CREN</name>
<dbReference type="GO" id="GO:0006094">
    <property type="term" value="P:gluconeogenesis"/>
    <property type="evidence" value="ECO:0007669"/>
    <property type="project" value="UniProtKB-UniRule"/>
</dbReference>
<dbReference type="NCBIfam" id="TIGR00419">
    <property type="entry name" value="tim"/>
    <property type="match status" value="1"/>
</dbReference>
<feature type="active site" description="Electrophile" evidence="5">
    <location>
        <position position="96"/>
    </location>
</feature>
<feature type="binding site" evidence="5">
    <location>
        <position position="149"/>
    </location>
    <ligand>
        <name>substrate</name>
    </ligand>
</feature>
<evidence type="ECO:0000256" key="1">
    <source>
        <dbReference type="ARBA" id="ARBA00022432"/>
    </source>
</evidence>
<dbReference type="NCBIfam" id="NF003302">
    <property type="entry name" value="PRK04302.1"/>
    <property type="match status" value="1"/>
</dbReference>
<protein>
    <recommendedName>
        <fullName evidence="5">Triosephosphate isomerase</fullName>
        <shortName evidence="5">TIM</shortName>
        <shortName evidence="5">TPI</shortName>
        <ecNumber evidence="5">5.3.1.1</ecNumber>
    </recommendedName>
    <alternativeName>
        <fullName evidence="5">Triose-phosphate isomerase</fullName>
    </alternativeName>
</protein>
<evidence type="ECO:0000256" key="5">
    <source>
        <dbReference type="HAMAP-Rule" id="MF_00147"/>
    </source>
</evidence>
<dbReference type="Proteomes" id="UP000886076">
    <property type="component" value="Unassembled WGS sequence"/>
</dbReference>
<dbReference type="UniPathway" id="UPA00109">
    <property type="reaction ID" value="UER00189"/>
</dbReference>
<evidence type="ECO:0000313" key="7">
    <source>
        <dbReference type="EMBL" id="MBE9391555.1"/>
    </source>
</evidence>
<dbReference type="Gene3D" id="3.20.20.70">
    <property type="entry name" value="Aldolase class I"/>
    <property type="match status" value="1"/>
</dbReference>
<proteinExistence type="inferred from homology"/>
<organism evidence="6">
    <name type="scientific">Fervidicoccus fontis</name>
    <dbReference type="NCBI Taxonomy" id="683846"/>
    <lineage>
        <taxon>Archaea</taxon>
        <taxon>Thermoproteota</taxon>
        <taxon>Thermoprotei</taxon>
        <taxon>Fervidicoccales</taxon>
        <taxon>Fervidicoccaceae</taxon>
        <taxon>Fervidicoccus</taxon>
    </lineage>
</organism>
<feature type="binding site" evidence="5">
    <location>
        <position position="185"/>
    </location>
    <ligand>
        <name>substrate</name>
    </ligand>
</feature>
<dbReference type="Proteomes" id="UP000652307">
    <property type="component" value="Unassembled WGS sequence"/>
</dbReference>
<dbReference type="PROSITE" id="PS51440">
    <property type="entry name" value="TIM_2"/>
    <property type="match status" value="1"/>
</dbReference>
<comment type="similarity">
    <text evidence="5">Belongs to the triosephosphate isomerase family.</text>
</comment>
<dbReference type="UniPathway" id="UPA00138"/>
<dbReference type="AlphaFoldDB" id="A0A7C2ZN79"/>
<dbReference type="InterPro" id="IPR013785">
    <property type="entry name" value="Aldolase_TIM"/>
</dbReference>
<feature type="active site" description="Proton acceptor" evidence="5">
    <location>
        <position position="144"/>
    </location>
</feature>
<comment type="catalytic activity">
    <reaction evidence="5">
        <text>D-glyceraldehyde 3-phosphate = dihydroxyacetone phosphate</text>
        <dbReference type="Rhea" id="RHEA:18585"/>
        <dbReference type="ChEBI" id="CHEBI:57642"/>
        <dbReference type="ChEBI" id="CHEBI:59776"/>
        <dbReference type="EC" id="5.3.1.1"/>
    </reaction>
</comment>
<feature type="binding site" evidence="5">
    <location>
        <begin position="12"/>
        <end position="14"/>
    </location>
    <ligand>
        <name>substrate</name>
    </ligand>
</feature>
<evidence type="ECO:0000256" key="4">
    <source>
        <dbReference type="ARBA" id="ARBA00023235"/>
    </source>
</evidence>
<dbReference type="SUPFAM" id="SSF51351">
    <property type="entry name" value="Triosephosphate isomerase (TIM)"/>
    <property type="match status" value="1"/>
</dbReference>
<comment type="caution">
    <text evidence="6">The sequence shown here is derived from an EMBL/GenBank/DDBJ whole genome shotgun (WGS) entry which is preliminary data.</text>
</comment>
<dbReference type="InterPro" id="IPR000652">
    <property type="entry name" value="Triosephosphate_isomerase"/>
</dbReference>
<dbReference type="Pfam" id="PF00121">
    <property type="entry name" value="TIM"/>
    <property type="match status" value="1"/>
</dbReference>
<reference evidence="7" key="2">
    <citation type="submission" date="2020-10" db="EMBL/GenBank/DDBJ databases">
        <title>Fervidococcus fontis strain 3639Fd - the first crenarchaeon capable of growth on lipids.</title>
        <authorList>
            <person name="Kochetkova T.V."/>
            <person name="Elcheninov A.G."/>
            <person name="Toschakov S.V."/>
            <person name="Kublanov I.V."/>
        </authorList>
    </citation>
    <scope>NUCLEOTIDE SEQUENCE</scope>
    <source>
        <strain evidence="7">3639Fd</strain>
    </source>
</reference>
<dbReference type="HAMAP" id="MF_00147_A">
    <property type="entry name" value="TIM_A"/>
    <property type="match status" value="1"/>
</dbReference>
<dbReference type="InterPro" id="IPR022891">
    <property type="entry name" value="Triosephosphate_isomerase_arc"/>
</dbReference>
<comment type="subunit">
    <text evidence="5">Homotetramer; dimer of dimers.</text>
</comment>
<comment type="subcellular location">
    <subcellularLocation>
        <location evidence="5">Cytoplasm</location>
    </subcellularLocation>
</comment>
<dbReference type="EMBL" id="JADEZV010000003">
    <property type="protein sequence ID" value="MBE9391555.1"/>
    <property type="molecule type" value="Genomic_DNA"/>
</dbReference>
<keyword evidence="3 5" id="KW-0324">Glycolysis</keyword>
<keyword evidence="2 5" id="KW-0963">Cytoplasm</keyword>
<keyword evidence="4 5" id="KW-0413">Isomerase</keyword>
<evidence type="ECO:0000256" key="3">
    <source>
        <dbReference type="ARBA" id="ARBA00023152"/>
    </source>
</evidence>
<evidence type="ECO:0000256" key="2">
    <source>
        <dbReference type="ARBA" id="ARBA00022490"/>
    </source>
</evidence>
<comment type="function">
    <text evidence="5">Involved in the gluconeogenesis. Catalyzes stereospecifically the conversion of dihydroxyacetone phosphate (DHAP) to D-glyceraldehyde-3-phosphate (G3P).</text>
</comment>